<evidence type="ECO:0000256" key="3">
    <source>
        <dbReference type="ARBA" id="ARBA00022448"/>
    </source>
</evidence>
<dbReference type="EMBL" id="JQDR03011811">
    <property type="protein sequence ID" value="KAA0192181.1"/>
    <property type="molecule type" value="Genomic_DNA"/>
</dbReference>
<keyword evidence="4" id="KW-1003">Cell membrane</keyword>
<keyword evidence="6" id="KW-0303">Gap junction</keyword>
<keyword evidence="3 12" id="KW-0813">Transport</keyword>
<evidence type="ECO:0000256" key="10">
    <source>
        <dbReference type="ARBA" id="ARBA00023136"/>
    </source>
</evidence>
<dbReference type="OrthoDB" id="5867527at2759"/>
<feature type="transmembrane region" description="Helical" evidence="12">
    <location>
        <begin position="7"/>
        <end position="26"/>
    </location>
</feature>
<evidence type="ECO:0000256" key="8">
    <source>
        <dbReference type="ARBA" id="ARBA00022989"/>
    </source>
</evidence>
<evidence type="ECO:0000256" key="6">
    <source>
        <dbReference type="ARBA" id="ARBA00022868"/>
    </source>
</evidence>
<protein>
    <recommendedName>
        <fullName evidence="12">Innexin</fullName>
    </recommendedName>
</protein>
<reference evidence="13" key="2">
    <citation type="journal article" date="2018" name="Environ. Sci. Technol.">
        <title>The Toxicogenome of Hyalella azteca: A Model for Sediment Ecotoxicology and Evolutionary Toxicology.</title>
        <authorList>
            <person name="Poynton H.C."/>
            <person name="Hasenbein S."/>
            <person name="Benoit J.B."/>
            <person name="Sepulveda M.S."/>
            <person name="Poelchau M.F."/>
            <person name="Hughes D.S.T."/>
            <person name="Murali S.C."/>
            <person name="Chen S."/>
            <person name="Glastad K.M."/>
            <person name="Goodisman M.A.D."/>
            <person name="Werren J.H."/>
            <person name="Vineis J.H."/>
            <person name="Bowen J.L."/>
            <person name="Friedrich M."/>
            <person name="Jones J."/>
            <person name="Robertson H.M."/>
            <person name="Feyereisen R."/>
            <person name="Mechler-Hickson A."/>
            <person name="Mathers N."/>
            <person name="Lee C.E."/>
            <person name="Colbourne J.K."/>
            <person name="Biales A."/>
            <person name="Johnston J.S."/>
            <person name="Wellborn G.A."/>
            <person name="Rosendale A.J."/>
            <person name="Cridge A.G."/>
            <person name="Munoz-Torres M.C."/>
            <person name="Bain P.A."/>
            <person name="Manny A.R."/>
            <person name="Major K.M."/>
            <person name="Lambert F.N."/>
            <person name="Vulpe C.D."/>
            <person name="Tuck P."/>
            <person name="Blalock B.J."/>
            <person name="Lin Y.Y."/>
            <person name="Smith M.E."/>
            <person name="Ochoa-Acuna H."/>
            <person name="Chen M.M."/>
            <person name="Childers C.P."/>
            <person name="Qu J."/>
            <person name="Dugan S."/>
            <person name="Lee S.L."/>
            <person name="Chao H."/>
            <person name="Dinh H."/>
            <person name="Han Y."/>
            <person name="Doddapaneni H."/>
            <person name="Worley K.C."/>
            <person name="Muzny D.M."/>
            <person name="Gibbs R.A."/>
            <person name="Richards S."/>
        </authorList>
    </citation>
    <scope>NUCLEOTIDE SEQUENCE</scope>
    <source>
        <strain evidence="13">HAZT.00-mixed</strain>
        <tissue evidence="13">Whole organism</tissue>
    </source>
</reference>
<dbReference type="Proteomes" id="UP000711488">
    <property type="component" value="Unassembled WGS sequence"/>
</dbReference>
<comment type="caution">
    <text evidence="12">Lacks conserved residue(s) required for the propagation of feature annotation.</text>
</comment>
<evidence type="ECO:0000256" key="5">
    <source>
        <dbReference type="ARBA" id="ARBA00022692"/>
    </source>
</evidence>
<comment type="subcellular location">
    <subcellularLocation>
        <location evidence="1">Cell junction</location>
        <location evidence="1">Gap junction</location>
    </subcellularLocation>
    <subcellularLocation>
        <location evidence="2 12">Cell membrane</location>
        <topology evidence="2 12">Multi-pass membrane protein</topology>
    </subcellularLocation>
</comment>
<comment type="function">
    <text evidence="12">Structural component of the gap junctions.</text>
</comment>
<dbReference type="GO" id="GO:0005243">
    <property type="term" value="F:gap junction channel activity"/>
    <property type="evidence" value="ECO:0007669"/>
    <property type="project" value="TreeGrafter"/>
</dbReference>
<evidence type="ECO:0000256" key="12">
    <source>
        <dbReference type="RuleBase" id="RU010713"/>
    </source>
</evidence>
<gene>
    <name evidence="12" type="primary">inx</name>
    <name evidence="13" type="ORF">HAZT_HAZT003655</name>
</gene>
<keyword evidence="5 12" id="KW-0812">Transmembrane</keyword>
<accession>A0A6A0GXL6</accession>
<reference evidence="13" key="1">
    <citation type="submission" date="2014-08" db="EMBL/GenBank/DDBJ databases">
        <authorList>
            <person name="Murali S."/>
            <person name="Richards S."/>
            <person name="Bandaranaike D."/>
            <person name="Bellair M."/>
            <person name="Blankenburg K."/>
            <person name="Chao H."/>
            <person name="Dinh H."/>
            <person name="Doddapaneni H."/>
            <person name="Dugan-Rocha S."/>
            <person name="Elkadiri S."/>
            <person name="Gnanaolivu R."/>
            <person name="Hughes D."/>
            <person name="Lee S."/>
            <person name="Li M."/>
            <person name="Ming W."/>
            <person name="Munidasa M."/>
            <person name="Muniz J."/>
            <person name="Nguyen L."/>
            <person name="Osuji N."/>
            <person name="Pu L.-L."/>
            <person name="Puazo M."/>
            <person name="Skinner E."/>
            <person name="Qu C."/>
            <person name="Quiroz J."/>
            <person name="Raj R."/>
            <person name="Weissenberger G."/>
            <person name="Xin Y."/>
            <person name="Zou X."/>
            <person name="Han Y."/>
            <person name="Worley K."/>
            <person name="Muzny D."/>
            <person name="Gibbs R."/>
        </authorList>
    </citation>
    <scope>NUCLEOTIDE SEQUENCE</scope>
    <source>
        <strain evidence="13">HAZT.00-mixed</strain>
        <tissue evidence="13">Whole organism</tissue>
    </source>
</reference>
<proteinExistence type="inferred from homology"/>
<organism evidence="13">
    <name type="scientific">Hyalella azteca</name>
    <name type="common">Amphipod</name>
    <dbReference type="NCBI Taxonomy" id="294128"/>
    <lineage>
        <taxon>Eukaryota</taxon>
        <taxon>Metazoa</taxon>
        <taxon>Ecdysozoa</taxon>
        <taxon>Arthropoda</taxon>
        <taxon>Crustacea</taxon>
        <taxon>Multicrustacea</taxon>
        <taxon>Malacostraca</taxon>
        <taxon>Eumalacostraca</taxon>
        <taxon>Peracarida</taxon>
        <taxon>Amphipoda</taxon>
        <taxon>Senticaudata</taxon>
        <taxon>Talitrida</taxon>
        <taxon>Talitroidea</taxon>
        <taxon>Hyalellidae</taxon>
        <taxon>Hyalella</taxon>
    </lineage>
</organism>
<dbReference type="GO" id="GO:0034220">
    <property type="term" value="P:monoatomic ion transmembrane transport"/>
    <property type="evidence" value="ECO:0007669"/>
    <property type="project" value="UniProtKB-KW"/>
</dbReference>
<dbReference type="Pfam" id="PF00876">
    <property type="entry name" value="Innexin"/>
    <property type="match status" value="1"/>
</dbReference>
<dbReference type="InterPro" id="IPR000990">
    <property type="entry name" value="Innexin"/>
</dbReference>
<dbReference type="AlphaFoldDB" id="A0A6A0GXL6"/>
<sequence length="167" mass="19118">MHKNWTIRFFVCELLCLVVVISNIYITDWFLGGTFIAKFGASGNIESHDSMCVMAVNILNVKIYIFLWYWMVLLAFVTILWLLYRICIILFAPLRTYLLNFRGRLAGRRVVGIVGSNSSLGDWFLLYHLGRCMHPMEFASFLKAYAAEITAACAPPLESFSKPMKAQ</sequence>
<comment type="similarity">
    <text evidence="12">Belongs to the pannexin family.</text>
</comment>
<dbReference type="PANTHER" id="PTHR11893">
    <property type="entry name" value="INNEXIN"/>
    <property type="match status" value="1"/>
</dbReference>
<dbReference type="GO" id="GO:0005921">
    <property type="term" value="C:gap junction"/>
    <property type="evidence" value="ECO:0007669"/>
    <property type="project" value="UniProtKB-SubCell"/>
</dbReference>
<keyword evidence="7" id="KW-0965">Cell junction</keyword>
<evidence type="ECO:0000313" key="13">
    <source>
        <dbReference type="EMBL" id="KAA0192181.1"/>
    </source>
</evidence>
<dbReference type="PANTHER" id="PTHR11893:SF40">
    <property type="entry name" value="INNEXIN SHAKING-B"/>
    <property type="match status" value="1"/>
</dbReference>
<keyword evidence="11 12" id="KW-0407">Ion channel</keyword>
<dbReference type="GO" id="GO:0005886">
    <property type="term" value="C:plasma membrane"/>
    <property type="evidence" value="ECO:0007669"/>
    <property type="project" value="UniProtKB-SubCell"/>
</dbReference>
<comment type="caution">
    <text evidence="13">The sequence shown here is derived from an EMBL/GenBank/DDBJ whole genome shotgun (WGS) entry which is preliminary data.</text>
</comment>
<evidence type="ECO:0000256" key="4">
    <source>
        <dbReference type="ARBA" id="ARBA00022475"/>
    </source>
</evidence>
<keyword evidence="9 12" id="KW-0406">Ion transport</keyword>
<evidence type="ECO:0000256" key="7">
    <source>
        <dbReference type="ARBA" id="ARBA00022949"/>
    </source>
</evidence>
<evidence type="ECO:0000256" key="9">
    <source>
        <dbReference type="ARBA" id="ARBA00023065"/>
    </source>
</evidence>
<keyword evidence="8 12" id="KW-1133">Transmembrane helix</keyword>
<name>A0A6A0GXL6_HYAAZ</name>
<evidence type="ECO:0000256" key="11">
    <source>
        <dbReference type="ARBA" id="ARBA00023303"/>
    </source>
</evidence>
<feature type="transmembrane region" description="Helical" evidence="12">
    <location>
        <begin position="67"/>
        <end position="94"/>
    </location>
</feature>
<evidence type="ECO:0000256" key="1">
    <source>
        <dbReference type="ARBA" id="ARBA00004610"/>
    </source>
</evidence>
<evidence type="ECO:0000256" key="2">
    <source>
        <dbReference type="ARBA" id="ARBA00004651"/>
    </source>
</evidence>
<dbReference type="PROSITE" id="PS51013">
    <property type="entry name" value="PANNEXIN"/>
    <property type="match status" value="1"/>
</dbReference>
<keyword evidence="10 12" id="KW-0472">Membrane</keyword>
<reference evidence="13" key="3">
    <citation type="submission" date="2019-06" db="EMBL/GenBank/DDBJ databases">
        <authorList>
            <person name="Poynton C."/>
            <person name="Hasenbein S."/>
            <person name="Benoit J.B."/>
            <person name="Sepulveda M.S."/>
            <person name="Poelchau M.F."/>
            <person name="Murali S.C."/>
            <person name="Chen S."/>
            <person name="Glastad K.M."/>
            <person name="Werren J.H."/>
            <person name="Vineis J.H."/>
            <person name="Bowen J.L."/>
            <person name="Friedrich M."/>
            <person name="Jones J."/>
            <person name="Robertson H.M."/>
            <person name="Feyereisen R."/>
            <person name="Mechler-Hickson A."/>
            <person name="Mathers N."/>
            <person name="Lee C.E."/>
            <person name="Colbourne J.K."/>
            <person name="Biales A."/>
            <person name="Johnston J.S."/>
            <person name="Wellborn G.A."/>
            <person name="Rosendale A.J."/>
            <person name="Cridge A.G."/>
            <person name="Munoz-Torres M.C."/>
            <person name="Bain P.A."/>
            <person name="Manny A.R."/>
            <person name="Major K.M."/>
            <person name="Lambert F.N."/>
            <person name="Vulpe C.D."/>
            <person name="Tuck P."/>
            <person name="Blalock B.J."/>
            <person name="Lin Y.-Y."/>
            <person name="Smith M.E."/>
            <person name="Ochoa-Acuna H."/>
            <person name="Chen M.-J.M."/>
            <person name="Childers C.P."/>
            <person name="Qu J."/>
            <person name="Dugan S."/>
            <person name="Lee S.L."/>
            <person name="Chao H."/>
            <person name="Dinh H."/>
            <person name="Han Y."/>
            <person name="Doddapaneni H."/>
            <person name="Worley K.C."/>
            <person name="Muzny D.M."/>
            <person name="Gibbs R.A."/>
            <person name="Richards S."/>
        </authorList>
    </citation>
    <scope>NUCLEOTIDE SEQUENCE</scope>
    <source>
        <strain evidence="13">HAZT.00-mixed</strain>
        <tissue evidence="13">Whole organism</tissue>
    </source>
</reference>